<proteinExistence type="predicted"/>
<dbReference type="Proteomes" id="UP001283341">
    <property type="component" value="Unassembled WGS sequence"/>
</dbReference>
<accession>A0AAE0I5Q8</accession>
<evidence type="ECO:0000256" key="1">
    <source>
        <dbReference type="SAM" id="MobiDB-lite"/>
    </source>
</evidence>
<feature type="region of interest" description="Disordered" evidence="1">
    <location>
        <begin position="20"/>
        <end position="88"/>
    </location>
</feature>
<evidence type="ECO:0000313" key="3">
    <source>
        <dbReference type="Proteomes" id="UP001283341"/>
    </source>
</evidence>
<keyword evidence="3" id="KW-1185">Reference proteome</keyword>
<feature type="compositionally biased region" description="Basic and acidic residues" evidence="1">
    <location>
        <begin position="67"/>
        <end position="88"/>
    </location>
</feature>
<dbReference type="EMBL" id="JAUEDM010000004">
    <property type="protein sequence ID" value="KAK3319058.1"/>
    <property type="molecule type" value="Genomic_DNA"/>
</dbReference>
<reference evidence="2" key="1">
    <citation type="journal article" date="2023" name="Mol. Phylogenet. Evol.">
        <title>Genome-scale phylogeny and comparative genomics of the fungal order Sordariales.</title>
        <authorList>
            <person name="Hensen N."/>
            <person name="Bonometti L."/>
            <person name="Westerberg I."/>
            <person name="Brannstrom I.O."/>
            <person name="Guillou S."/>
            <person name="Cros-Aarteil S."/>
            <person name="Calhoun S."/>
            <person name="Haridas S."/>
            <person name="Kuo A."/>
            <person name="Mondo S."/>
            <person name="Pangilinan J."/>
            <person name="Riley R."/>
            <person name="LaButti K."/>
            <person name="Andreopoulos B."/>
            <person name="Lipzen A."/>
            <person name="Chen C."/>
            <person name="Yan M."/>
            <person name="Daum C."/>
            <person name="Ng V."/>
            <person name="Clum A."/>
            <person name="Steindorff A."/>
            <person name="Ohm R.A."/>
            <person name="Martin F."/>
            <person name="Silar P."/>
            <person name="Natvig D.O."/>
            <person name="Lalanne C."/>
            <person name="Gautier V."/>
            <person name="Ament-Velasquez S.L."/>
            <person name="Kruys A."/>
            <person name="Hutchinson M.I."/>
            <person name="Powell A.J."/>
            <person name="Barry K."/>
            <person name="Miller A.N."/>
            <person name="Grigoriev I.V."/>
            <person name="Debuchy R."/>
            <person name="Gladieux P."/>
            <person name="Hiltunen Thoren M."/>
            <person name="Johannesson H."/>
        </authorList>
    </citation>
    <scope>NUCLEOTIDE SEQUENCE</scope>
    <source>
        <strain evidence="2">CBS 118394</strain>
    </source>
</reference>
<protein>
    <submittedName>
        <fullName evidence="2">Uncharacterized protein</fullName>
    </submittedName>
</protein>
<comment type="caution">
    <text evidence="2">The sequence shown here is derived from an EMBL/GenBank/DDBJ whole genome shotgun (WGS) entry which is preliminary data.</text>
</comment>
<evidence type="ECO:0000313" key="2">
    <source>
        <dbReference type="EMBL" id="KAK3319058.1"/>
    </source>
</evidence>
<feature type="compositionally biased region" description="Low complexity" evidence="1">
    <location>
        <begin position="20"/>
        <end position="29"/>
    </location>
</feature>
<sequence>MAKARIRARKMRAKREAIEAAAAADTTAAVSAERENSPVASAESHPAVPLAPTGGTVPSSVSEDLNQEQRLEKRGPESVRDKLRRENERQAREIKALRRQIEALQQGAKMTADLANRQLELFKDVQKVLQLYPPAETTASPERIS</sequence>
<dbReference type="AlphaFoldDB" id="A0AAE0I5Q8"/>
<gene>
    <name evidence="2" type="ORF">B0H66DRAFT_640328</name>
</gene>
<reference evidence="2" key="2">
    <citation type="submission" date="2023-06" db="EMBL/GenBank/DDBJ databases">
        <authorList>
            <consortium name="Lawrence Berkeley National Laboratory"/>
            <person name="Haridas S."/>
            <person name="Hensen N."/>
            <person name="Bonometti L."/>
            <person name="Westerberg I."/>
            <person name="Brannstrom I.O."/>
            <person name="Guillou S."/>
            <person name="Cros-Aarteil S."/>
            <person name="Calhoun S."/>
            <person name="Kuo A."/>
            <person name="Mondo S."/>
            <person name="Pangilinan J."/>
            <person name="Riley R."/>
            <person name="Labutti K."/>
            <person name="Andreopoulos B."/>
            <person name="Lipzen A."/>
            <person name="Chen C."/>
            <person name="Yanf M."/>
            <person name="Daum C."/>
            <person name="Ng V."/>
            <person name="Clum A."/>
            <person name="Steindorff A."/>
            <person name="Ohm R."/>
            <person name="Martin F."/>
            <person name="Silar P."/>
            <person name="Natvig D."/>
            <person name="Lalanne C."/>
            <person name="Gautier V."/>
            <person name="Ament-Velasquez S.L."/>
            <person name="Kruys A."/>
            <person name="Hutchinson M.I."/>
            <person name="Powell A.J."/>
            <person name="Barry K."/>
            <person name="Miller A.N."/>
            <person name="Grigoriev I.V."/>
            <person name="Debuchy R."/>
            <person name="Gladieux P."/>
            <person name="Thoren M.H."/>
            <person name="Johannesson H."/>
        </authorList>
    </citation>
    <scope>NUCLEOTIDE SEQUENCE</scope>
    <source>
        <strain evidence="2">CBS 118394</strain>
    </source>
</reference>
<organism evidence="2 3">
    <name type="scientific">Apodospora peruviana</name>
    <dbReference type="NCBI Taxonomy" id="516989"/>
    <lineage>
        <taxon>Eukaryota</taxon>
        <taxon>Fungi</taxon>
        <taxon>Dikarya</taxon>
        <taxon>Ascomycota</taxon>
        <taxon>Pezizomycotina</taxon>
        <taxon>Sordariomycetes</taxon>
        <taxon>Sordariomycetidae</taxon>
        <taxon>Sordariales</taxon>
        <taxon>Lasiosphaeriaceae</taxon>
        <taxon>Apodospora</taxon>
    </lineage>
</organism>
<name>A0AAE0I5Q8_9PEZI</name>